<gene>
    <name evidence="1" type="ORF">VP01_1471g1</name>
</gene>
<dbReference type="AlphaFoldDB" id="A0A0L6VKA8"/>
<evidence type="ECO:0000313" key="2">
    <source>
        <dbReference type="Proteomes" id="UP000037035"/>
    </source>
</evidence>
<keyword evidence="2" id="KW-1185">Reference proteome</keyword>
<organism evidence="1 2">
    <name type="scientific">Puccinia sorghi</name>
    <dbReference type="NCBI Taxonomy" id="27349"/>
    <lineage>
        <taxon>Eukaryota</taxon>
        <taxon>Fungi</taxon>
        <taxon>Dikarya</taxon>
        <taxon>Basidiomycota</taxon>
        <taxon>Pucciniomycotina</taxon>
        <taxon>Pucciniomycetes</taxon>
        <taxon>Pucciniales</taxon>
        <taxon>Pucciniaceae</taxon>
        <taxon>Puccinia</taxon>
    </lineage>
</organism>
<accession>A0A0L6VKA8</accession>
<dbReference type="EMBL" id="LAVV01005242">
    <property type="protein sequence ID" value="KNZ60982.1"/>
    <property type="molecule type" value="Genomic_DNA"/>
</dbReference>
<evidence type="ECO:0000313" key="1">
    <source>
        <dbReference type="EMBL" id="KNZ60982.1"/>
    </source>
</evidence>
<protein>
    <submittedName>
        <fullName evidence="1">Putative signal peptide protein</fullName>
    </submittedName>
</protein>
<dbReference type="VEuPathDB" id="FungiDB:VP01_1471g1"/>
<dbReference type="Proteomes" id="UP000037035">
    <property type="component" value="Unassembled WGS sequence"/>
</dbReference>
<proteinExistence type="predicted"/>
<comment type="caution">
    <text evidence="1">The sequence shown here is derived from an EMBL/GenBank/DDBJ whole genome shotgun (WGS) entry which is preliminary data.</text>
</comment>
<name>A0A0L6VKA8_9BASI</name>
<reference evidence="1 2" key="1">
    <citation type="submission" date="2015-08" db="EMBL/GenBank/DDBJ databases">
        <title>Next Generation Sequencing and Analysis of the Genome of Puccinia sorghi L Schw, the Causal Agent of Maize Common Rust.</title>
        <authorList>
            <person name="Rochi L."/>
            <person name="Burguener G."/>
            <person name="Darino M."/>
            <person name="Turjanski A."/>
            <person name="Kreff E."/>
            <person name="Dieguez M.J."/>
            <person name="Sacco F."/>
        </authorList>
    </citation>
    <scope>NUCLEOTIDE SEQUENCE [LARGE SCALE GENOMIC DNA]</scope>
    <source>
        <strain evidence="1 2">RO10H11247</strain>
    </source>
</reference>
<sequence length="976" mass="110683">MWSLNVSLAGACCMSTAGSLGQFFLQCMSVGLLLQASFMMRLTGWSDILEILATSTCFLLFSSTQVLTQNATQKCTSQNRVSFLSMHSIIKTNHLLPLLGCNNHVHCGRDHGELYFKIWTWLCLFTSSRYDQVLLTWSYIGHDNFCVQEQPGGISCVDIRICERLMPPITRIACDRRQLRCYTSAKSGFAPPAALLTPKLHILWCWQGMLGPFSSSVSSSLREISSSKSISFRRQPEASQLFWWFSHNQLMPKDYKTCTSHQGLIPEDYKHNFGNHTEMSNSACNNYQTQSEGNVHTLPCSVQRGPFVPHDTMSLALATGQNSCTSKDALKGPQAAKSGFMINFSAYHDLETCFLQENSTSLLLNLSTTHHHTPQPPSNHTNITTSHKNGKSCVVDYLFIKKNQILIPDTMDPQNSMANTPLADVDLALCPCSLESPKIMWPIPPLLPWTWPRINVAQLGLRRSKHASQKLKWRLTVRRWLAWPHGCFCFNTSQLSEQSELGVMEPSNKNTPIIQEDFENQRPTRQWFLLRLARSLIQLNVCYLCFKGKCDPPDPLLSLSWMQGDKSERKVNWEKMRRTYGDFLLELGVNQINFRLNKEDTIQHRYQEDKSVDQDLHQGYFYVAIMFISMRKRKRIEMKTKVCQPTLQKKLAQMPEVDMQKVPGSFCCYSNHAPKVIQPSFDAQSLCRLHTWLEHAACQLHAILEGQPNILSFSSSDDEPLPLPLSPKPVFKSSKAIVLSFCLCVFLNDREETPLPAAEDLHPSVQFSVPNHNMLYIIKLISPLGYYSKHRNCIIAKGFIYLGGGFIVDCGGNQLNLGPSSPKIRLNLCTNYNQHTTVRIMLIIYRQILVIRPIRNRIINNFRAGVVFFARAGVVFFLRDGVMFFARAGAGFFVRAGVNGPLRANFIICTSGTNSGDEECEMSECCCFGMTSGLRMMVGIFQGFLMRNLTTPHVCRRFLKRFGLSTENKTKLREVM</sequence>